<feature type="region of interest" description="Disordered" evidence="1">
    <location>
        <begin position="1"/>
        <end position="105"/>
    </location>
</feature>
<evidence type="ECO:0000256" key="1">
    <source>
        <dbReference type="SAM" id="MobiDB-lite"/>
    </source>
</evidence>
<gene>
    <name evidence="2" type="ORF">QR685DRAFT_541237</name>
</gene>
<reference evidence="2 3" key="1">
    <citation type="submission" date="2023-09" db="EMBL/GenBank/DDBJ databases">
        <title>Multi-omics analysis of a traditional fermented food reveals byproduct-associated fungal strains for waste-to-food upcycling.</title>
        <authorList>
            <consortium name="Lawrence Berkeley National Laboratory"/>
            <person name="Rekdal V.M."/>
            <person name="Villalobos-Escobedo J.M."/>
            <person name="Rodriguez-Valeron N."/>
            <person name="Garcia M.O."/>
            <person name="Vasquez D.P."/>
            <person name="Damayanti I."/>
            <person name="Sorensen P.M."/>
            <person name="Baidoo E.E."/>
            <person name="De Carvalho A.C."/>
            <person name="Riley R."/>
            <person name="Lipzen A."/>
            <person name="He G."/>
            <person name="Yan M."/>
            <person name="Haridas S."/>
            <person name="Daum C."/>
            <person name="Yoshinaga Y."/>
            <person name="Ng V."/>
            <person name="Grigoriev I.V."/>
            <person name="Munk R."/>
            <person name="Nuraida L."/>
            <person name="Wijaya C.H."/>
            <person name="Morales P.-C."/>
            <person name="Keasling J.D."/>
        </authorList>
    </citation>
    <scope>NUCLEOTIDE SEQUENCE [LARGE SCALE GENOMIC DNA]</scope>
    <source>
        <strain evidence="2 3">FGSC 2613</strain>
    </source>
</reference>
<protein>
    <submittedName>
        <fullName evidence="2">Uncharacterized protein</fullName>
    </submittedName>
</protein>
<evidence type="ECO:0000313" key="2">
    <source>
        <dbReference type="EMBL" id="KAL0476025.1"/>
    </source>
</evidence>
<accession>A0ABR3DTM5</accession>
<keyword evidence="3" id="KW-1185">Reference proteome</keyword>
<comment type="caution">
    <text evidence="2">The sequence shown here is derived from an EMBL/GenBank/DDBJ whole genome shotgun (WGS) entry which is preliminary data.</text>
</comment>
<organism evidence="2 3">
    <name type="scientific">Neurospora intermedia</name>
    <dbReference type="NCBI Taxonomy" id="5142"/>
    <lineage>
        <taxon>Eukaryota</taxon>
        <taxon>Fungi</taxon>
        <taxon>Dikarya</taxon>
        <taxon>Ascomycota</taxon>
        <taxon>Pezizomycotina</taxon>
        <taxon>Sordariomycetes</taxon>
        <taxon>Sordariomycetidae</taxon>
        <taxon>Sordariales</taxon>
        <taxon>Sordariaceae</taxon>
        <taxon>Neurospora</taxon>
    </lineage>
</organism>
<evidence type="ECO:0000313" key="3">
    <source>
        <dbReference type="Proteomes" id="UP001451303"/>
    </source>
</evidence>
<name>A0ABR3DTM5_NEUIN</name>
<sequence>MDPTTTTTTKLTTKPLNAAPNSDHPFPPASPQPMETTSGPAADASEATTGMKRSQSKRLLLGKTTTSDNGKSKESNNNNNNNNNTEAYNAFWGKLIGVPPKDGGD</sequence>
<dbReference type="Proteomes" id="UP001451303">
    <property type="component" value="Unassembled WGS sequence"/>
</dbReference>
<dbReference type="EMBL" id="JAVLET010000001">
    <property type="protein sequence ID" value="KAL0476025.1"/>
    <property type="molecule type" value="Genomic_DNA"/>
</dbReference>
<feature type="compositionally biased region" description="Low complexity" evidence="1">
    <location>
        <begin position="1"/>
        <end position="16"/>
    </location>
</feature>
<proteinExistence type="predicted"/>